<gene>
    <name evidence="2" type="ORF">MTP16_17800</name>
</gene>
<feature type="transmembrane region" description="Helical" evidence="1">
    <location>
        <begin position="272"/>
        <end position="290"/>
    </location>
</feature>
<feature type="transmembrane region" description="Helical" evidence="1">
    <location>
        <begin position="364"/>
        <end position="383"/>
    </location>
</feature>
<evidence type="ECO:0000313" key="2">
    <source>
        <dbReference type="EMBL" id="UOE32971.1"/>
    </source>
</evidence>
<accession>A0ABY4B5I1</accession>
<dbReference type="EMBL" id="CP094534">
    <property type="protein sequence ID" value="UOE32971.1"/>
    <property type="molecule type" value="Genomic_DNA"/>
</dbReference>
<feature type="transmembrane region" description="Helical" evidence="1">
    <location>
        <begin position="195"/>
        <end position="217"/>
    </location>
</feature>
<feature type="transmembrane region" description="Helical" evidence="1">
    <location>
        <begin position="142"/>
        <end position="161"/>
    </location>
</feature>
<keyword evidence="1" id="KW-0812">Transmembrane</keyword>
<sequence length="523" mass="58822">MLYSLGAAVTVGTAAGRHELHHLRCESRHAWRQLRQGLQLSIMERRWAGGLFLALTALRLYFSLTNPEYDDAVSYEVFVNKGLFATSAYYPIPNNHVFSNTISWLFYQLNPGFWWSMRLPVLLISTVATVGWFAVLQLRLGFRAAVVATAGFGWLQLSLYHAGVGRGYWLVIGLAGVVFYAVVRLGEGTTRPRAAWLALAVASIVGGYTVPTFAYVLASAFTWLALCSIRQSSWRQLAGVALVGAVTGVGILLLYIPLLLVSGFDKFVGNGYVAPLEPAVFWAGFPAYIWHNEGFLAGQRTLGALITLPVLGLVVWLLFRARKGQLPTEQASRLHRMGLPALWFMALPYIAIAFQHVFPPERVMLYKACFFFMLLGLVVDWVLLRWPARRPLRRALATLAILFAAYETYAVVRVNPAARSTNGSYHAGLQWLATQAPGPVLIPEPTHNLFFRFYAHSEERQRPWHFDNLQQPGIRYRYVVAFPQDRGFFKPRFPFAPAYHNAQVDIYVVPANFPLQANAWRHD</sequence>
<feature type="transmembrane region" description="Helical" evidence="1">
    <location>
        <begin position="113"/>
        <end position="135"/>
    </location>
</feature>
<feature type="transmembrane region" description="Helical" evidence="1">
    <location>
        <begin position="339"/>
        <end position="358"/>
    </location>
</feature>
<feature type="transmembrane region" description="Helical" evidence="1">
    <location>
        <begin position="167"/>
        <end position="183"/>
    </location>
</feature>
<evidence type="ECO:0008006" key="4">
    <source>
        <dbReference type="Google" id="ProtNLM"/>
    </source>
</evidence>
<keyword evidence="3" id="KW-1185">Reference proteome</keyword>
<organism evidence="2 3">
    <name type="scientific">Hymenobacter monticola</name>
    <dbReference type="NCBI Taxonomy" id="1705399"/>
    <lineage>
        <taxon>Bacteria</taxon>
        <taxon>Pseudomonadati</taxon>
        <taxon>Bacteroidota</taxon>
        <taxon>Cytophagia</taxon>
        <taxon>Cytophagales</taxon>
        <taxon>Hymenobacteraceae</taxon>
        <taxon>Hymenobacter</taxon>
    </lineage>
</organism>
<feature type="transmembrane region" description="Helical" evidence="1">
    <location>
        <begin position="302"/>
        <end position="319"/>
    </location>
</feature>
<evidence type="ECO:0000256" key="1">
    <source>
        <dbReference type="SAM" id="Phobius"/>
    </source>
</evidence>
<proteinExistence type="predicted"/>
<feature type="transmembrane region" description="Helical" evidence="1">
    <location>
        <begin position="237"/>
        <end position="260"/>
    </location>
</feature>
<keyword evidence="1" id="KW-1133">Transmembrane helix</keyword>
<name>A0ABY4B5I1_9BACT</name>
<reference evidence="2 3" key="1">
    <citation type="submission" date="2022-03" db="EMBL/GenBank/DDBJ databases">
        <title>Hymenobactersp. isolated from the air.</title>
        <authorList>
            <person name="Won M."/>
            <person name="Kwon S.-W."/>
        </authorList>
    </citation>
    <scope>NUCLEOTIDE SEQUENCE [LARGE SCALE GENOMIC DNA]</scope>
    <source>
        <strain evidence="2 3">KACC 22596</strain>
    </source>
</reference>
<evidence type="ECO:0000313" key="3">
    <source>
        <dbReference type="Proteomes" id="UP000831390"/>
    </source>
</evidence>
<keyword evidence="1" id="KW-0472">Membrane</keyword>
<protein>
    <recommendedName>
        <fullName evidence="4">Glycosyltransferase RgtA/B/C/D-like domain-containing protein</fullName>
    </recommendedName>
</protein>
<dbReference type="RefSeq" id="WP_243512419.1">
    <property type="nucleotide sequence ID" value="NZ_CP094534.1"/>
</dbReference>
<dbReference type="Proteomes" id="UP000831390">
    <property type="component" value="Chromosome"/>
</dbReference>